<reference evidence="2 3" key="1">
    <citation type="submission" date="2018-08" db="EMBL/GenBank/DDBJ databases">
        <title>Sequencing the genomes of 1000 actinobacteria strains.</title>
        <authorList>
            <person name="Klenk H.-P."/>
        </authorList>
    </citation>
    <scope>NUCLEOTIDE SEQUENCE [LARGE SCALE GENOMIC DNA]</scope>
    <source>
        <strain evidence="2 3">DSM 43927</strain>
    </source>
</reference>
<dbReference type="Proteomes" id="UP000256661">
    <property type="component" value="Unassembled WGS sequence"/>
</dbReference>
<dbReference type="InterPro" id="IPR016032">
    <property type="entry name" value="Sig_transdc_resp-reg_C-effctor"/>
</dbReference>
<dbReference type="SUPFAM" id="SSF52540">
    <property type="entry name" value="P-loop containing nucleoside triphosphate hydrolases"/>
    <property type="match status" value="1"/>
</dbReference>
<protein>
    <submittedName>
        <fullName evidence="2">Putative ATPase</fullName>
    </submittedName>
</protein>
<dbReference type="OrthoDB" id="3194665at2"/>
<dbReference type="Gene3D" id="1.10.10.10">
    <property type="entry name" value="Winged helix-like DNA-binding domain superfamily/Winged helix DNA-binding domain"/>
    <property type="match status" value="1"/>
</dbReference>
<dbReference type="EMBL" id="QTTT01000001">
    <property type="protein sequence ID" value="REE95194.1"/>
    <property type="molecule type" value="Genomic_DNA"/>
</dbReference>
<dbReference type="GO" id="GO:0006355">
    <property type="term" value="P:regulation of DNA-templated transcription"/>
    <property type="evidence" value="ECO:0007669"/>
    <property type="project" value="InterPro"/>
</dbReference>
<dbReference type="CDD" id="cd06170">
    <property type="entry name" value="LuxR_C_like"/>
    <property type="match status" value="1"/>
</dbReference>
<accession>A0A3D9SRD4</accession>
<dbReference type="InterPro" id="IPR000792">
    <property type="entry name" value="Tscrpt_reg_LuxR_C"/>
</dbReference>
<dbReference type="SUPFAM" id="SSF46894">
    <property type="entry name" value="C-terminal effector domain of the bipartite response regulators"/>
    <property type="match status" value="1"/>
</dbReference>
<evidence type="ECO:0000313" key="2">
    <source>
        <dbReference type="EMBL" id="REE95194.1"/>
    </source>
</evidence>
<evidence type="ECO:0000259" key="1">
    <source>
        <dbReference type="PROSITE" id="PS50043"/>
    </source>
</evidence>
<gene>
    <name evidence="2" type="ORF">DFJ69_0577</name>
</gene>
<dbReference type="PROSITE" id="PS50043">
    <property type="entry name" value="HTH_LUXR_2"/>
    <property type="match status" value="1"/>
</dbReference>
<sequence length="752" mass="82013">MPPLTSHVGRRREAAQIRAALNDVRLVTLTGTGGVGKTRLAVATMPEAAARFAGGAVFVELAELRDGDLLPNLVAERLGLSDRSGRPIVQVVLDLLRDRALLLVLDNCEHLVEACTHFVAAVLAECPQVAVLATSRQSLGLPGEHVLPVPPLAVPDEDAAQSPLELVQYDSVRLLADRAAAVVPSFEVTSANAAAVAAICRQLDGVPLAIELAAARLRSLSPRQLADRLSRRLPILTGAPRTAPERQRTLRATIDWSYELCSDAEQLLWARASVFAGSFEMDAAEQVCADADLPADMVLDTIEGLLDKSVLLREERGEVVRYRMLEALREHGQELLGTDTAVARRHRDWIDRLTATADAEWCSERQLDWTARLRLEHANLRTALDWSLSEPGEAGAALRIASRLNEYWTLRGASGEARQWLDRALAATPADHPDRPVALSTCALHALLHSDVPTATKRLKEADELATVNDDDLTKAHRTYVHGLAEMIRISPRAVELAEAAAEGFRALGDVRRELHPLFIHGTCIAYQGDIEAARASLRRMLTLSQERGESFYRAMALFGIVFVEVDFGDIALAAEAARDGFVVGRTFSSGFRDAYHLEALAWVADGQGEHERAATLFGAAATAWEAAGASPEIAVALPHNRHKHSTRHALGAVRFAEFFAAGRALSDRRRVRLALAEDDTPTPGTPPGDLTRREWEVAELVAKGLSNRSIADRLVISPRTADTHVQNILGKLGFHNRAQIASWATHRRRPE</sequence>
<dbReference type="SUPFAM" id="SSF48452">
    <property type="entry name" value="TPR-like"/>
    <property type="match status" value="1"/>
</dbReference>
<dbReference type="Gene3D" id="3.40.50.300">
    <property type="entry name" value="P-loop containing nucleotide triphosphate hydrolases"/>
    <property type="match status" value="1"/>
</dbReference>
<evidence type="ECO:0000313" key="3">
    <source>
        <dbReference type="Proteomes" id="UP000256661"/>
    </source>
</evidence>
<dbReference type="InterPro" id="IPR036388">
    <property type="entry name" value="WH-like_DNA-bd_sf"/>
</dbReference>
<dbReference type="Pfam" id="PF00196">
    <property type="entry name" value="GerE"/>
    <property type="match status" value="1"/>
</dbReference>
<proteinExistence type="predicted"/>
<dbReference type="Gene3D" id="1.25.40.10">
    <property type="entry name" value="Tetratricopeptide repeat domain"/>
    <property type="match status" value="1"/>
</dbReference>
<dbReference type="SMART" id="SM00421">
    <property type="entry name" value="HTH_LUXR"/>
    <property type="match status" value="1"/>
</dbReference>
<dbReference type="InterPro" id="IPR027417">
    <property type="entry name" value="P-loop_NTPase"/>
</dbReference>
<dbReference type="PANTHER" id="PTHR47691">
    <property type="entry name" value="REGULATOR-RELATED"/>
    <property type="match status" value="1"/>
</dbReference>
<dbReference type="GO" id="GO:0003677">
    <property type="term" value="F:DNA binding"/>
    <property type="evidence" value="ECO:0007669"/>
    <property type="project" value="InterPro"/>
</dbReference>
<name>A0A3D9SRD4_9ACTN</name>
<feature type="domain" description="HTH luxR-type" evidence="1">
    <location>
        <begin position="684"/>
        <end position="749"/>
    </location>
</feature>
<organism evidence="2 3">
    <name type="scientific">Thermomonospora umbrina</name>
    <dbReference type="NCBI Taxonomy" id="111806"/>
    <lineage>
        <taxon>Bacteria</taxon>
        <taxon>Bacillati</taxon>
        <taxon>Actinomycetota</taxon>
        <taxon>Actinomycetes</taxon>
        <taxon>Streptosporangiales</taxon>
        <taxon>Thermomonosporaceae</taxon>
        <taxon>Thermomonospora</taxon>
    </lineage>
</organism>
<dbReference type="PRINTS" id="PR00364">
    <property type="entry name" value="DISEASERSIST"/>
</dbReference>
<dbReference type="PRINTS" id="PR00038">
    <property type="entry name" value="HTHLUXR"/>
</dbReference>
<dbReference type="AlphaFoldDB" id="A0A3D9SRD4"/>
<dbReference type="PANTHER" id="PTHR47691:SF3">
    <property type="entry name" value="HTH-TYPE TRANSCRIPTIONAL REGULATOR RV0890C-RELATED"/>
    <property type="match status" value="1"/>
</dbReference>
<dbReference type="RefSeq" id="WP_116021033.1">
    <property type="nucleotide sequence ID" value="NZ_QTTT01000001.1"/>
</dbReference>
<keyword evidence="3" id="KW-1185">Reference proteome</keyword>
<comment type="caution">
    <text evidence="2">The sequence shown here is derived from an EMBL/GenBank/DDBJ whole genome shotgun (WGS) entry which is preliminary data.</text>
</comment>
<dbReference type="InterPro" id="IPR011990">
    <property type="entry name" value="TPR-like_helical_dom_sf"/>
</dbReference>